<evidence type="ECO:0000313" key="10">
    <source>
        <dbReference type="Proteomes" id="UP001632038"/>
    </source>
</evidence>
<evidence type="ECO:0000256" key="5">
    <source>
        <dbReference type="ARBA" id="ARBA00023212"/>
    </source>
</evidence>
<evidence type="ECO:0000259" key="8">
    <source>
        <dbReference type="Pfam" id="PF06886"/>
    </source>
</evidence>
<feature type="coiled-coil region" evidence="6">
    <location>
        <begin position="249"/>
        <end position="284"/>
    </location>
</feature>
<keyword evidence="5" id="KW-0206">Cytoskeleton</keyword>
<reference evidence="10" key="1">
    <citation type="journal article" date="2024" name="IScience">
        <title>Strigolactones Initiate the Formation of Haustorium-like Structures in Castilleja.</title>
        <authorList>
            <person name="Buerger M."/>
            <person name="Peterson D."/>
            <person name="Chory J."/>
        </authorList>
    </citation>
    <scope>NUCLEOTIDE SEQUENCE [LARGE SCALE GENOMIC DNA]</scope>
</reference>
<keyword evidence="6" id="KW-0175">Coiled coil</keyword>
<evidence type="ECO:0000313" key="9">
    <source>
        <dbReference type="EMBL" id="KAL3628132.1"/>
    </source>
</evidence>
<evidence type="ECO:0000256" key="6">
    <source>
        <dbReference type="SAM" id="Coils"/>
    </source>
</evidence>
<sequence length="432" mass="47505">MESENGFPLEDEKRVVFENPNGEGPILELNKENLTNSDEPFPDVIKDNEGLVSSGPEPELSRDVTKISKMPDEVKKSPNGNNTKKGKLSKNQSDLKGSVSVVFGRSTKPSLSQSLSFPARGRVSDVIKAKPKVHPNKSETKQAPKSVKKIESVVDNSKAAGRRATLASLPSLDQSLSGEHALADKTATDVLVEDILKPKNIELPIKEENEEAHSVTSSTLTPRAAQQKINVSAFSFRLEQRAEIRKQFFSKIEEKIHAKEMEKSNLQEKSKENQEAEIKQLRKSLAFKATPMPSFYKEPPPKVEIKKIPTTRAKSPKLGRNKGVVPTTLENGGLCISPKVITRDNFKNSPKASQINADKGNVVATKYNKRSSLTKTKNRESSTVGKAKQVETEGQNEPKKEEEHKSNFAQCNDGSSPNPESEMIAADVTVEG</sequence>
<feature type="domain" description="TPX2 C-terminal" evidence="8">
    <location>
        <begin position="234"/>
        <end position="308"/>
    </location>
</feature>
<comment type="caution">
    <text evidence="9">The sequence shown here is derived from an EMBL/GenBank/DDBJ whole genome shotgun (WGS) entry which is preliminary data.</text>
</comment>
<feature type="compositionally biased region" description="Basic and acidic residues" evidence="7">
    <location>
        <begin position="388"/>
        <end position="406"/>
    </location>
</feature>
<name>A0ABD3CF50_9LAMI</name>
<dbReference type="GO" id="GO:0005874">
    <property type="term" value="C:microtubule"/>
    <property type="evidence" value="ECO:0007669"/>
    <property type="project" value="UniProtKB-KW"/>
</dbReference>
<evidence type="ECO:0000256" key="1">
    <source>
        <dbReference type="ARBA" id="ARBA00004245"/>
    </source>
</evidence>
<evidence type="ECO:0000256" key="3">
    <source>
        <dbReference type="ARBA" id="ARBA00022490"/>
    </source>
</evidence>
<keyword evidence="4" id="KW-0493">Microtubule</keyword>
<comment type="similarity">
    <text evidence="2">Belongs to the TPX2 family.</text>
</comment>
<feature type="compositionally biased region" description="Polar residues" evidence="7">
    <location>
        <begin position="407"/>
        <end position="419"/>
    </location>
</feature>
<feature type="region of interest" description="Disordered" evidence="7">
    <location>
        <begin position="366"/>
        <end position="432"/>
    </location>
</feature>
<proteinExistence type="inferred from homology"/>
<keyword evidence="10" id="KW-1185">Reference proteome</keyword>
<feature type="region of interest" description="Disordered" evidence="7">
    <location>
        <begin position="126"/>
        <end position="155"/>
    </location>
</feature>
<dbReference type="PANTHER" id="PTHR46372">
    <property type="entry name" value="PROTEIN WVD2-LIKE 3"/>
    <property type="match status" value="1"/>
</dbReference>
<protein>
    <recommendedName>
        <fullName evidence="8">TPX2 C-terminal domain-containing protein</fullName>
    </recommendedName>
</protein>
<feature type="compositionally biased region" description="Polar residues" evidence="7">
    <location>
        <begin position="78"/>
        <end position="95"/>
    </location>
</feature>
<dbReference type="EMBL" id="JAVIJP010000036">
    <property type="protein sequence ID" value="KAL3628132.1"/>
    <property type="molecule type" value="Genomic_DNA"/>
</dbReference>
<feature type="compositionally biased region" description="Basic and acidic residues" evidence="7">
    <location>
        <begin position="59"/>
        <end position="76"/>
    </location>
</feature>
<gene>
    <name evidence="9" type="ORF">CASFOL_027178</name>
</gene>
<comment type="subcellular location">
    <subcellularLocation>
        <location evidence="1">Cytoplasm</location>
        <location evidence="1">Cytoskeleton</location>
    </subcellularLocation>
</comment>
<feature type="compositionally biased region" description="Basic and acidic residues" evidence="7">
    <location>
        <begin position="136"/>
        <end position="152"/>
    </location>
</feature>
<organism evidence="9 10">
    <name type="scientific">Castilleja foliolosa</name>
    <dbReference type="NCBI Taxonomy" id="1961234"/>
    <lineage>
        <taxon>Eukaryota</taxon>
        <taxon>Viridiplantae</taxon>
        <taxon>Streptophyta</taxon>
        <taxon>Embryophyta</taxon>
        <taxon>Tracheophyta</taxon>
        <taxon>Spermatophyta</taxon>
        <taxon>Magnoliopsida</taxon>
        <taxon>eudicotyledons</taxon>
        <taxon>Gunneridae</taxon>
        <taxon>Pentapetalae</taxon>
        <taxon>asterids</taxon>
        <taxon>lamiids</taxon>
        <taxon>Lamiales</taxon>
        <taxon>Orobanchaceae</taxon>
        <taxon>Pedicularideae</taxon>
        <taxon>Castillejinae</taxon>
        <taxon>Castilleja</taxon>
    </lineage>
</organism>
<dbReference type="InterPro" id="IPR044806">
    <property type="entry name" value="WVD2/WDL1-4"/>
</dbReference>
<dbReference type="PANTHER" id="PTHR46372:SF26">
    <property type="entry name" value="(WILD MALAYSIAN BANANA) HYPOTHETICAL PROTEIN"/>
    <property type="match status" value="1"/>
</dbReference>
<accession>A0ABD3CF50</accession>
<dbReference type="Proteomes" id="UP001632038">
    <property type="component" value="Unassembled WGS sequence"/>
</dbReference>
<evidence type="ECO:0000256" key="4">
    <source>
        <dbReference type="ARBA" id="ARBA00022701"/>
    </source>
</evidence>
<evidence type="ECO:0000256" key="2">
    <source>
        <dbReference type="ARBA" id="ARBA00005885"/>
    </source>
</evidence>
<feature type="region of interest" description="Disordered" evidence="7">
    <location>
        <begin position="1"/>
        <end position="100"/>
    </location>
</feature>
<dbReference type="Pfam" id="PF06886">
    <property type="entry name" value="TPX2"/>
    <property type="match status" value="1"/>
</dbReference>
<keyword evidence="3" id="KW-0963">Cytoplasm</keyword>
<dbReference type="InterPro" id="IPR027329">
    <property type="entry name" value="TPX2_C"/>
</dbReference>
<evidence type="ECO:0000256" key="7">
    <source>
        <dbReference type="SAM" id="MobiDB-lite"/>
    </source>
</evidence>
<dbReference type="AlphaFoldDB" id="A0ABD3CF50"/>